<dbReference type="Pfam" id="PF00496">
    <property type="entry name" value="SBP_bac_5"/>
    <property type="match status" value="1"/>
</dbReference>
<evidence type="ECO:0000256" key="4">
    <source>
        <dbReference type="SAM" id="MobiDB-lite"/>
    </source>
</evidence>
<dbReference type="PIRSF" id="PIRSF002741">
    <property type="entry name" value="MppA"/>
    <property type="match status" value="1"/>
</dbReference>
<feature type="domain" description="Solute-binding protein family 5" evidence="5">
    <location>
        <begin position="113"/>
        <end position="486"/>
    </location>
</feature>
<dbReference type="InterPro" id="IPR030678">
    <property type="entry name" value="Peptide/Ni-bd"/>
</dbReference>
<dbReference type="PROSITE" id="PS51257">
    <property type="entry name" value="PROKAR_LIPOPROTEIN"/>
    <property type="match status" value="1"/>
</dbReference>
<evidence type="ECO:0000313" key="6">
    <source>
        <dbReference type="EMBL" id="SUZ78257.1"/>
    </source>
</evidence>
<dbReference type="PANTHER" id="PTHR30290:SF9">
    <property type="entry name" value="OLIGOPEPTIDE-BINDING PROTEIN APPA"/>
    <property type="match status" value="1"/>
</dbReference>
<evidence type="ECO:0000259" key="5">
    <source>
        <dbReference type="Pfam" id="PF00496"/>
    </source>
</evidence>
<dbReference type="Gene3D" id="3.40.190.10">
    <property type="entry name" value="Periplasmic binding protein-like II"/>
    <property type="match status" value="1"/>
</dbReference>
<keyword evidence="3" id="KW-0732">Signal</keyword>
<proteinExistence type="inferred from homology"/>
<organism evidence="6">
    <name type="scientific">marine metagenome</name>
    <dbReference type="NCBI Taxonomy" id="408172"/>
    <lineage>
        <taxon>unclassified sequences</taxon>
        <taxon>metagenomes</taxon>
        <taxon>ecological metagenomes</taxon>
    </lineage>
</organism>
<dbReference type="GO" id="GO:0043190">
    <property type="term" value="C:ATP-binding cassette (ABC) transporter complex"/>
    <property type="evidence" value="ECO:0007669"/>
    <property type="project" value="InterPro"/>
</dbReference>
<dbReference type="EMBL" id="UINC01001347">
    <property type="protein sequence ID" value="SUZ78257.1"/>
    <property type="molecule type" value="Genomic_DNA"/>
</dbReference>
<dbReference type="InterPro" id="IPR039424">
    <property type="entry name" value="SBP_5"/>
</dbReference>
<protein>
    <recommendedName>
        <fullName evidence="5">Solute-binding protein family 5 domain-containing protein</fullName>
    </recommendedName>
</protein>
<reference evidence="6" key="1">
    <citation type="submission" date="2018-05" db="EMBL/GenBank/DDBJ databases">
        <authorList>
            <person name="Lanie J.A."/>
            <person name="Ng W.-L."/>
            <person name="Kazmierczak K.M."/>
            <person name="Andrzejewski T.M."/>
            <person name="Davidsen T.M."/>
            <person name="Wayne K.J."/>
            <person name="Tettelin H."/>
            <person name="Glass J.I."/>
            <person name="Rusch D."/>
            <person name="Podicherti R."/>
            <person name="Tsui H.-C.T."/>
            <person name="Winkler M.E."/>
        </authorList>
    </citation>
    <scope>NUCLEOTIDE SEQUENCE</scope>
</reference>
<dbReference type="InterPro" id="IPR000914">
    <property type="entry name" value="SBP_5_dom"/>
</dbReference>
<dbReference type="CDD" id="cd00995">
    <property type="entry name" value="PBP2_NikA_DppA_OppA_like"/>
    <property type="match status" value="1"/>
</dbReference>
<dbReference type="SUPFAM" id="SSF53850">
    <property type="entry name" value="Periplasmic binding protein-like II"/>
    <property type="match status" value="1"/>
</dbReference>
<gene>
    <name evidence="6" type="ORF">METZ01_LOCUS31111</name>
</gene>
<evidence type="ECO:0000256" key="1">
    <source>
        <dbReference type="ARBA" id="ARBA00005695"/>
    </source>
</evidence>
<dbReference type="GO" id="GO:0015833">
    <property type="term" value="P:peptide transport"/>
    <property type="evidence" value="ECO:0007669"/>
    <property type="project" value="TreeGrafter"/>
</dbReference>
<evidence type="ECO:0000256" key="2">
    <source>
        <dbReference type="ARBA" id="ARBA00022448"/>
    </source>
</evidence>
<feature type="region of interest" description="Disordered" evidence="4">
    <location>
        <begin position="29"/>
        <end position="62"/>
    </location>
</feature>
<dbReference type="AlphaFoldDB" id="A0A381QJL8"/>
<dbReference type="GO" id="GO:0042597">
    <property type="term" value="C:periplasmic space"/>
    <property type="evidence" value="ECO:0007669"/>
    <property type="project" value="UniProtKB-ARBA"/>
</dbReference>
<dbReference type="GO" id="GO:1904680">
    <property type="term" value="F:peptide transmembrane transporter activity"/>
    <property type="evidence" value="ECO:0007669"/>
    <property type="project" value="TreeGrafter"/>
</dbReference>
<dbReference type="Gene3D" id="3.10.105.10">
    <property type="entry name" value="Dipeptide-binding Protein, Domain 3"/>
    <property type="match status" value="1"/>
</dbReference>
<evidence type="ECO:0000256" key="3">
    <source>
        <dbReference type="ARBA" id="ARBA00022729"/>
    </source>
</evidence>
<accession>A0A381QJL8</accession>
<sequence length="607" mass="67876">MKWTILMSPALLISILLVFLVACGSDSTAPTKSEPAAKPAAKTSSAAPTAKPKAADKAPVVQDNRTDKSLHVVITPMPQDTFLPWKASQSGHLVFRPIIENPATIKPETGVSKVYPQLFTEWEISPDGQDYTFQIRKGVRFHDDQWGEFTVDDFIYNVDSSTQEGSLTGCAATFKAFMGADSATQMKANGDLKVIDDYNFTMHLARAQVDLMSWWMNVLMVPCAQSFSSAQFAAEGESMYETGPSGTGAYQFTSRVLNEYAEMERVPYDHWRVNPDFKTLKISTVPEEATRLAMLLAGEADLADLSKAIHDSATDKGMVVFESPLPAVGLTILPLGQYQVSKVNYNPDDEPWAQTGETGRLVREALNRAIDREPIINTLFKGRGVPMYNTTFHQTLEGWSDRWEEEFEAKYGYDPELAKKLLDQAGYPGDSNGQNRFKMEVRQSSLPGLPEVIEVAQTVMQSLQAVGIDAYIKETEFGKALEEFRDRHDAHYLLPVRQTIRPIAANMRIYYYTGPTDAEKARPTRGVLYMESEIADRVYEQMLSETDMDIRNKITQELGDYIYDEYQTIPVVNIKATIVGNPDVVEDYSFGGVTGVFFNMENIQATR</sequence>
<feature type="compositionally biased region" description="Low complexity" evidence="4">
    <location>
        <begin position="29"/>
        <end position="52"/>
    </location>
</feature>
<keyword evidence="2" id="KW-0813">Transport</keyword>
<comment type="similarity">
    <text evidence="1">Belongs to the bacterial solute-binding protein 5 family.</text>
</comment>
<name>A0A381QJL8_9ZZZZ</name>
<dbReference type="PANTHER" id="PTHR30290">
    <property type="entry name" value="PERIPLASMIC BINDING COMPONENT OF ABC TRANSPORTER"/>
    <property type="match status" value="1"/>
</dbReference>